<keyword evidence="1" id="KW-1133">Transmembrane helix</keyword>
<feature type="transmembrane region" description="Helical" evidence="1">
    <location>
        <begin position="71"/>
        <end position="93"/>
    </location>
</feature>
<organism evidence="2 3">
    <name type="scientific">Crassostrea virginica</name>
    <name type="common">Eastern oyster</name>
    <dbReference type="NCBI Taxonomy" id="6565"/>
    <lineage>
        <taxon>Eukaryota</taxon>
        <taxon>Metazoa</taxon>
        <taxon>Spiralia</taxon>
        <taxon>Lophotrochozoa</taxon>
        <taxon>Mollusca</taxon>
        <taxon>Bivalvia</taxon>
        <taxon>Autobranchia</taxon>
        <taxon>Pteriomorphia</taxon>
        <taxon>Ostreida</taxon>
        <taxon>Ostreoidea</taxon>
        <taxon>Ostreidae</taxon>
        <taxon>Crassostrea</taxon>
    </lineage>
</organism>
<evidence type="ECO:0000256" key="1">
    <source>
        <dbReference type="SAM" id="Phobius"/>
    </source>
</evidence>
<protein>
    <submittedName>
        <fullName evidence="3">Uncharacterized protein LOC111106315 isoform X1</fullName>
    </submittedName>
</protein>
<keyword evidence="1" id="KW-0472">Membrane</keyword>
<accession>A0A8B8AZY2</accession>
<evidence type="ECO:0000313" key="2">
    <source>
        <dbReference type="Proteomes" id="UP000694844"/>
    </source>
</evidence>
<dbReference type="AlphaFoldDB" id="A0A8B8AZY2"/>
<evidence type="ECO:0000313" key="3">
    <source>
        <dbReference type="RefSeq" id="XP_022296651.1"/>
    </source>
</evidence>
<sequence>MRQHFIHVHLLGNKSRDLFASSTDDDVWKFYRDQMNFTTSGPEIEIVSDQATTPHLFYNSFSLPKKNEIDVVGLGVGVFFCVLGVTLVIYCITRASGCYGNGRHAPTEIKITYFDDDAVTGVTSPMHRQEETDTSDSGRPVLDTLKIPREHSLSLPPDMFSDVKTGSDCMPNQPTKQFESDTIVGLKRMGIL</sequence>
<keyword evidence="2" id="KW-1185">Reference proteome</keyword>
<dbReference type="Proteomes" id="UP000694844">
    <property type="component" value="Chromosome 8"/>
</dbReference>
<reference evidence="3" key="1">
    <citation type="submission" date="2025-08" db="UniProtKB">
        <authorList>
            <consortium name="RefSeq"/>
        </authorList>
    </citation>
    <scope>IDENTIFICATION</scope>
    <source>
        <tissue evidence="3">Whole sample</tissue>
    </source>
</reference>
<name>A0A8B8AZY2_CRAVI</name>
<keyword evidence="1" id="KW-0812">Transmembrane</keyword>
<dbReference type="OrthoDB" id="6148397at2759"/>
<dbReference type="RefSeq" id="XP_022296651.1">
    <property type="nucleotide sequence ID" value="XM_022440943.1"/>
</dbReference>
<gene>
    <name evidence="3" type="primary">LOC111106315</name>
</gene>
<dbReference type="KEGG" id="cvn:111106315"/>
<proteinExistence type="predicted"/>
<dbReference type="GeneID" id="111106315"/>